<sequence>MQRLKQEKPVNMDGVNLLVSLLLRYPEIGTISFDPETDTLKLTFTLDKVVLSDEFEKFKKLLVSSISAYHYLEKIEDAEIAISTEVHENTLFLHILRDMDTVSQDEIKLISELMNEHFGDAVIKDSASISAEGDNDSIQEELIDHMLGNVKLNHVSEHIIGLWEEGRVLVFNK</sequence>
<dbReference type="RefSeq" id="WP_196603757.1">
    <property type="nucleotide sequence ID" value="NZ_CP116940.1"/>
</dbReference>
<accession>A0ABT9Y3Z7</accession>
<proteinExistence type="predicted"/>
<dbReference type="EMBL" id="JAUSUE010000001">
    <property type="protein sequence ID" value="MDQ0202552.1"/>
    <property type="molecule type" value="Genomic_DNA"/>
</dbReference>
<evidence type="ECO:0000313" key="2">
    <source>
        <dbReference type="Proteomes" id="UP001239167"/>
    </source>
</evidence>
<protein>
    <submittedName>
        <fullName evidence="1">Uncharacterized protein</fullName>
    </submittedName>
</protein>
<organism evidence="1 2">
    <name type="scientific">Pectinatus haikarae</name>
    <dbReference type="NCBI Taxonomy" id="349096"/>
    <lineage>
        <taxon>Bacteria</taxon>
        <taxon>Bacillati</taxon>
        <taxon>Bacillota</taxon>
        <taxon>Negativicutes</taxon>
        <taxon>Selenomonadales</taxon>
        <taxon>Selenomonadaceae</taxon>
        <taxon>Pectinatus</taxon>
    </lineage>
</organism>
<gene>
    <name evidence="1" type="ORF">J2S01_000237</name>
</gene>
<keyword evidence="2" id="KW-1185">Reference proteome</keyword>
<name>A0ABT9Y3Z7_9FIRM</name>
<evidence type="ECO:0000313" key="1">
    <source>
        <dbReference type="EMBL" id="MDQ0202552.1"/>
    </source>
</evidence>
<reference evidence="1 2" key="1">
    <citation type="submission" date="2023-07" db="EMBL/GenBank/DDBJ databases">
        <title>Genomic Encyclopedia of Type Strains, Phase IV (KMG-IV): sequencing the most valuable type-strain genomes for metagenomic binning, comparative biology and taxonomic classification.</title>
        <authorList>
            <person name="Goeker M."/>
        </authorList>
    </citation>
    <scope>NUCLEOTIDE SEQUENCE [LARGE SCALE GENOMIC DNA]</scope>
    <source>
        <strain evidence="1 2">DSM 16980</strain>
    </source>
</reference>
<dbReference type="Proteomes" id="UP001239167">
    <property type="component" value="Unassembled WGS sequence"/>
</dbReference>
<comment type="caution">
    <text evidence="1">The sequence shown here is derived from an EMBL/GenBank/DDBJ whole genome shotgun (WGS) entry which is preliminary data.</text>
</comment>